<proteinExistence type="predicted"/>
<dbReference type="RefSeq" id="WP_188930072.1">
    <property type="nucleotide sequence ID" value="NZ_BMJC01000001.1"/>
</dbReference>
<protein>
    <submittedName>
        <fullName evidence="1">Uncharacterized protein</fullName>
    </submittedName>
</protein>
<gene>
    <name evidence="1" type="ORF">GCM10011511_14930</name>
</gene>
<dbReference type="Proteomes" id="UP000607559">
    <property type="component" value="Unassembled WGS sequence"/>
</dbReference>
<sequence length="147" mass="16493">MQTLSEKNLSLFLKLISNATLTETAEIQIRGKISLVVELVVDIPNTPNGRLKKYTLSNYQTDSPFIPEIGFLLLDNQASGTTDHQNIQVLPEWVWDENTAGKEFSASLTADRNISINPELNRTHCSMAEVWLAALERDGFGQPEEFK</sequence>
<accession>A0A8J2UBL7</accession>
<name>A0A8J2UBL7_9BACT</name>
<reference evidence="1" key="1">
    <citation type="journal article" date="2014" name="Int. J. Syst. Evol. Microbiol.">
        <title>Complete genome sequence of Corynebacterium casei LMG S-19264T (=DSM 44701T), isolated from a smear-ripened cheese.</title>
        <authorList>
            <consortium name="US DOE Joint Genome Institute (JGI-PGF)"/>
            <person name="Walter F."/>
            <person name="Albersmeier A."/>
            <person name="Kalinowski J."/>
            <person name="Ruckert C."/>
        </authorList>
    </citation>
    <scope>NUCLEOTIDE SEQUENCE</scope>
    <source>
        <strain evidence="1">CGMCC 1.15448</strain>
    </source>
</reference>
<dbReference type="EMBL" id="BMJC01000001">
    <property type="protein sequence ID" value="GGA92571.1"/>
    <property type="molecule type" value="Genomic_DNA"/>
</dbReference>
<evidence type="ECO:0000313" key="2">
    <source>
        <dbReference type="Proteomes" id="UP000607559"/>
    </source>
</evidence>
<keyword evidence="2" id="KW-1185">Reference proteome</keyword>
<organism evidence="1 2">
    <name type="scientific">Puia dinghuensis</name>
    <dbReference type="NCBI Taxonomy" id="1792502"/>
    <lineage>
        <taxon>Bacteria</taxon>
        <taxon>Pseudomonadati</taxon>
        <taxon>Bacteroidota</taxon>
        <taxon>Chitinophagia</taxon>
        <taxon>Chitinophagales</taxon>
        <taxon>Chitinophagaceae</taxon>
        <taxon>Puia</taxon>
    </lineage>
</organism>
<reference evidence="1" key="2">
    <citation type="submission" date="2020-09" db="EMBL/GenBank/DDBJ databases">
        <authorList>
            <person name="Sun Q."/>
            <person name="Zhou Y."/>
        </authorList>
    </citation>
    <scope>NUCLEOTIDE SEQUENCE</scope>
    <source>
        <strain evidence="1">CGMCC 1.15448</strain>
    </source>
</reference>
<comment type="caution">
    <text evidence="1">The sequence shown here is derived from an EMBL/GenBank/DDBJ whole genome shotgun (WGS) entry which is preliminary data.</text>
</comment>
<dbReference type="AlphaFoldDB" id="A0A8J2UBL7"/>
<evidence type="ECO:0000313" key="1">
    <source>
        <dbReference type="EMBL" id="GGA92571.1"/>
    </source>
</evidence>